<keyword evidence="6" id="KW-1185">Reference proteome</keyword>
<dbReference type="InterPro" id="IPR027214">
    <property type="entry name" value="Cystatin"/>
</dbReference>
<reference evidence="5" key="1">
    <citation type="submission" date="2020-06" db="EMBL/GenBank/DDBJ databases">
        <title>WGS assembly of Ceratodon purpureus strain R40.</title>
        <authorList>
            <person name="Carey S.B."/>
            <person name="Jenkins J."/>
            <person name="Shu S."/>
            <person name="Lovell J.T."/>
            <person name="Sreedasyam A."/>
            <person name="Maumus F."/>
            <person name="Tiley G.P."/>
            <person name="Fernandez-Pozo N."/>
            <person name="Barry K."/>
            <person name="Chen C."/>
            <person name="Wang M."/>
            <person name="Lipzen A."/>
            <person name="Daum C."/>
            <person name="Saski C.A."/>
            <person name="Payton A.C."/>
            <person name="Mcbreen J.C."/>
            <person name="Conrad R.E."/>
            <person name="Kollar L.M."/>
            <person name="Olsson S."/>
            <person name="Huttunen S."/>
            <person name="Landis J.B."/>
            <person name="Wickett N.J."/>
            <person name="Johnson M.G."/>
            <person name="Rensing S.A."/>
            <person name="Grimwood J."/>
            <person name="Schmutz J."/>
            <person name="Mcdaniel S.F."/>
        </authorList>
    </citation>
    <scope>NUCLEOTIDE SEQUENCE</scope>
    <source>
        <strain evidence="5">R40</strain>
    </source>
</reference>
<evidence type="ECO:0000256" key="2">
    <source>
        <dbReference type="ARBA" id="ARBA00022704"/>
    </source>
</evidence>
<evidence type="ECO:0000313" key="6">
    <source>
        <dbReference type="Proteomes" id="UP000822688"/>
    </source>
</evidence>
<feature type="signal peptide" evidence="3">
    <location>
        <begin position="1"/>
        <end position="29"/>
    </location>
</feature>
<dbReference type="InterPro" id="IPR018073">
    <property type="entry name" value="Prot_inh_cystat_CS"/>
</dbReference>
<sequence length="141" mass="15237">MRIMAMRHQVTVLFGVVCLLGTFLSGADAAMGAVGAPKDVGNFANSVEIDELANFAVDQYKARLNSLADISFSKVVSAKEQVVQGTMYYLTIEVVEGGEPKLYDAKVWVKPWEGYKQLESFLPSASSHFNPAVDLSAESGV</sequence>
<dbReference type="GO" id="GO:0004869">
    <property type="term" value="F:cysteine-type endopeptidase inhibitor activity"/>
    <property type="evidence" value="ECO:0007669"/>
    <property type="project" value="UniProtKB-KW"/>
</dbReference>
<evidence type="ECO:0000256" key="1">
    <source>
        <dbReference type="ARBA" id="ARBA00022690"/>
    </source>
</evidence>
<name>A0A8T0JBG3_CERPU</name>
<dbReference type="SUPFAM" id="SSF54403">
    <property type="entry name" value="Cystatin/monellin"/>
    <property type="match status" value="1"/>
</dbReference>
<dbReference type="Pfam" id="PF16845">
    <property type="entry name" value="SQAPI"/>
    <property type="match status" value="1"/>
</dbReference>
<dbReference type="Proteomes" id="UP000822688">
    <property type="component" value="Chromosome 1"/>
</dbReference>
<dbReference type="PANTHER" id="PTHR11413">
    <property type="entry name" value="CYSTATIN FAMILY MEMBER"/>
    <property type="match status" value="1"/>
</dbReference>
<evidence type="ECO:0000259" key="4">
    <source>
        <dbReference type="SMART" id="SM00043"/>
    </source>
</evidence>
<proteinExistence type="inferred from homology"/>
<protein>
    <recommendedName>
        <fullName evidence="3">Cysteine proteinase inhibitor</fullName>
    </recommendedName>
</protein>
<dbReference type="PANTHER" id="PTHR11413:SF103">
    <property type="entry name" value="CYSTEINE PROTEINASE INHIBITOR 12"/>
    <property type="match status" value="1"/>
</dbReference>
<evidence type="ECO:0000313" key="5">
    <source>
        <dbReference type="EMBL" id="KAG0592636.1"/>
    </source>
</evidence>
<keyword evidence="2 3" id="KW-0789">Thiol protease inhibitor</keyword>
<gene>
    <name evidence="5" type="ORF">KC19_1G269200</name>
</gene>
<keyword evidence="3" id="KW-0732">Signal</keyword>
<keyword evidence="1 3" id="KW-0646">Protease inhibitor</keyword>
<comment type="similarity">
    <text evidence="3">Belongs to the cystatin family. Phytocystatin subfamily.</text>
</comment>
<comment type="caution">
    <text evidence="5">The sequence shown here is derived from an EMBL/GenBank/DDBJ whole genome shotgun (WGS) entry which is preliminary data.</text>
</comment>
<accession>A0A8T0JBG3</accession>
<dbReference type="InterPro" id="IPR000010">
    <property type="entry name" value="Cystatin_dom"/>
</dbReference>
<dbReference type="EMBL" id="CM026421">
    <property type="protein sequence ID" value="KAG0592636.1"/>
    <property type="molecule type" value="Genomic_DNA"/>
</dbReference>
<evidence type="ECO:0000256" key="3">
    <source>
        <dbReference type="RuleBase" id="RU362130"/>
    </source>
</evidence>
<organism evidence="5 6">
    <name type="scientific">Ceratodon purpureus</name>
    <name type="common">Fire moss</name>
    <name type="synonym">Dicranum purpureum</name>
    <dbReference type="NCBI Taxonomy" id="3225"/>
    <lineage>
        <taxon>Eukaryota</taxon>
        <taxon>Viridiplantae</taxon>
        <taxon>Streptophyta</taxon>
        <taxon>Embryophyta</taxon>
        <taxon>Bryophyta</taxon>
        <taxon>Bryophytina</taxon>
        <taxon>Bryopsida</taxon>
        <taxon>Dicranidae</taxon>
        <taxon>Pseudoditrichales</taxon>
        <taxon>Ditrichaceae</taxon>
        <taxon>Ceratodon</taxon>
    </lineage>
</organism>
<dbReference type="PROSITE" id="PS00287">
    <property type="entry name" value="CYSTATIN"/>
    <property type="match status" value="1"/>
</dbReference>
<feature type="domain" description="Cystatin" evidence="4">
    <location>
        <begin position="32"/>
        <end position="124"/>
    </location>
</feature>
<dbReference type="SMART" id="SM00043">
    <property type="entry name" value="CY"/>
    <property type="match status" value="1"/>
</dbReference>
<dbReference type="FunFam" id="3.10.450.10:FF:000016">
    <property type="entry name" value="Cysteine proteinase inhibitor"/>
    <property type="match status" value="1"/>
</dbReference>
<feature type="chain" id="PRO_5035960765" description="Cysteine proteinase inhibitor" evidence="3">
    <location>
        <begin position="30"/>
        <end position="141"/>
    </location>
</feature>
<dbReference type="InterPro" id="IPR046350">
    <property type="entry name" value="Cystatin_sf"/>
</dbReference>
<dbReference type="Gene3D" id="3.10.450.10">
    <property type="match status" value="1"/>
</dbReference>
<dbReference type="CDD" id="cd00042">
    <property type="entry name" value="CY"/>
    <property type="match status" value="1"/>
</dbReference>
<dbReference type="AlphaFoldDB" id="A0A8T0JBG3"/>